<dbReference type="SMART" id="SM00184">
    <property type="entry name" value="RING"/>
    <property type="match status" value="1"/>
</dbReference>
<evidence type="ECO:0000256" key="1">
    <source>
        <dbReference type="ARBA" id="ARBA00000900"/>
    </source>
</evidence>
<keyword evidence="9" id="KW-0862">Zinc</keyword>
<keyword evidence="6" id="KW-0479">Metal-binding</keyword>
<dbReference type="GO" id="GO:0016020">
    <property type="term" value="C:membrane"/>
    <property type="evidence" value="ECO:0007669"/>
    <property type="project" value="UniProtKB-SubCell"/>
</dbReference>
<comment type="caution">
    <text evidence="15">The sequence shown here is derived from an EMBL/GenBank/DDBJ whole genome shotgun (WGS) entry which is preliminary data.</text>
</comment>
<evidence type="ECO:0000259" key="14">
    <source>
        <dbReference type="PROSITE" id="PS50089"/>
    </source>
</evidence>
<comment type="subcellular location">
    <subcellularLocation>
        <location evidence="2">Membrane</location>
        <topology evidence="2">Multi-pass membrane protein</topology>
    </subcellularLocation>
</comment>
<keyword evidence="8" id="KW-0833">Ubl conjugation pathway</keyword>
<feature type="non-terminal residue" evidence="15">
    <location>
        <position position="557"/>
    </location>
</feature>
<keyword evidence="10" id="KW-1133">Transmembrane helix</keyword>
<dbReference type="InterPro" id="IPR001841">
    <property type="entry name" value="Znf_RING"/>
</dbReference>
<evidence type="ECO:0000256" key="13">
    <source>
        <dbReference type="SAM" id="MobiDB-lite"/>
    </source>
</evidence>
<gene>
    <name evidence="15" type="ORF">EVOR1521_LOCUS18394</name>
</gene>
<dbReference type="EMBL" id="CAUJNA010002586">
    <property type="protein sequence ID" value="CAJ1393559.1"/>
    <property type="molecule type" value="Genomic_DNA"/>
</dbReference>
<dbReference type="EC" id="2.3.2.27" evidence="3"/>
<evidence type="ECO:0000256" key="3">
    <source>
        <dbReference type="ARBA" id="ARBA00012483"/>
    </source>
</evidence>
<feature type="region of interest" description="Disordered" evidence="13">
    <location>
        <begin position="124"/>
        <end position="146"/>
    </location>
</feature>
<organism evidence="15 16">
    <name type="scientific">Effrenium voratum</name>
    <dbReference type="NCBI Taxonomy" id="2562239"/>
    <lineage>
        <taxon>Eukaryota</taxon>
        <taxon>Sar</taxon>
        <taxon>Alveolata</taxon>
        <taxon>Dinophyceae</taxon>
        <taxon>Suessiales</taxon>
        <taxon>Symbiodiniaceae</taxon>
        <taxon>Effrenium</taxon>
    </lineage>
</organism>
<keyword evidence="5" id="KW-0812">Transmembrane</keyword>
<dbReference type="GO" id="GO:0008270">
    <property type="term" value="F:zinc ion binding"/>
    <property type="evidence" value="ECO:0007669"/>
    <property type="project" value="UniProtKB-KW"/>
</dbReference>
<protein>
    <recommendedName>
        <fullName evidence="3">RING-type E3 ubiquitin transferase</fullName>
        <ecNumber evidence="3">2.3.2.27</ecNumber>
    </recommendedName>
</protein>
<keyword evidence="11" id="KW-0472">Membrane</keyword>
<sequence length="557" mass="61034">IGPLAPATYWHMSISSDDADVQVVTMRRLRPRGKLRATLDAPTRRREVRARQARATKVRKKRAPDIQVVACKRRRAAVQVDLDDDDQVIETCCSYEEAFLGYKTKKPSTSTWLVPRQLLPAVQAQAPQLPSSPPEEEVATAPSASGASAHVSCQAKAQAVRAAGRAAARAAAALAAAARAAAARAAERAAARAAINSSPVDLPKQLQLPAIADADPKPRAESPPKAPGVTKKLLEMGVISEEAEASPEAPYSEAYVERLRCSADCHYRKCCVCGERFAVDQLRLGYVPDTAAEPRWLHTRCLASDALRMQPGQVVAFAPAVAAEERHRILSILSIRRAGHSDAIAAPVVLRPRLWRHGPGVSQRWQRCAVPTAGAPRPPRLRYMAPILSRVSQEARVVLFRARHRRLAANQTRANLRAVPRRVTASGPSVVGQRAQVAATTRGRVRNGDDANAESEQTDRRQRWVRRSALGARAKEFFAAAPIVFLDKDRREEEPCIICHEPLLEGDEARRLPCCHTFHRCCIDRWLRVKAVCPLDKLTVDQLLAAPKAQERVSAAT</sequence>
<reference evidence="15" key="1">
    <citation type="submission" date="2023-08" db="EMBL/GenBank/DDBJ databases">
        <authorList>
            <person name="Chen Y."/>
            <person name="Shah S."/>
            <person name="Dougan E. K."/>
            <person name="Thang M."/>
            <person name="Chan C."/>
        </authorList>
    </citation>
    <scope>NUCLEOTIDE SEQUENCE</scope>
</reference>
<evidence type="ECO:0000313" key="16">
    <source>
        <dbReference type="Proteomes" id="UP001178507"/>
    </source>
</evidence>
<dbReference type="GO" id="GO:0016567">
    <property type="term" value="P:protein ubiquitination"/>
    <property type="evidence" value="ECO:0007669"/>
    <property type="project" value="TreeGrafter"/>
</dbReference>
<keyword evidence="7 12" id="KW-0863">Zinc-finger</keyword>
<evidence type="ECO:0000256" key="6">
    <source>
        <dbReference type="ARBA" id="ARBA00022723"/>
    </source>
</evidence>
<accession>A0AA36N5T5</accession>
<evidence type="ECO:0000256" key="5">
    <source>
        <dbReference type="ARBA" id="ARBA00022692"/>
    </source>
</evidence>
<evidence type="ECO:0000256" key="4">
    <source>
        <dbReference type="ARBA" id="ARBA00022679"/>
    </source>
</evidence>
<dbReference type="GO" id="GO:0006511">
    <property type="term" value="P:ubiquitin-dependent protein catabolic process"/>
    <property type="evidence" value="ECO:0007669"/>
    <property type="project" value="TreeGrafter"/>
</dbReference>
<evidence type="ECO:0000256" key="9">
    <source>
        <dbReference type="ARBA" id="ARBA00022833"/>
    </source>
</evidence>
<keyword evidence="4" id="KW-0808">Transferase</keyword>
<keyword evidence="16" id="KW-1185">Reference proteome</keyword>
<evidence type="ECO:0000256" key="7">
    <source>
        <dbReference type="ARBA" id="ARBA00022771"/>
    </source>
</evidence>
<dbReference type="Pfam" id="PF13639">
    <property type="entry name" value="zf-RING_2"/>
    <property type="match status" value="1"/>
</dbReference>
<dbReference type="GO" id="GO:0061630">
    <property type="term" value="F:ubiquitin protein ligase activity"/>
    <property type="evidence" value="ECO:0007669"/>
    <property type="project" value="UniProtKB-EC"/>
</dbReference>
<dbReference type="PANTHER" id="PTHR45977">
    <property type="entry name" value="TARGET OF ERK KINASE MPK-1"/>
    <property type="match status" value="1"/>
</dbReference>
<dbReference type="AlphaFoldDB" id="A0AA36N5T5"/>
<evidence type="ECO:0000256" key="8">
    <source>
        <dbReference type="ARBA" id="ARBA00022786"/>
    </source>
</evidence>
<name>A0AA36N5T5_9DINO</name>
<evidence type="ECO:0000256" key="2">
    <source>
        <dbReference type="ARBA" id="ARBA00004141"/>
    </source>
</evidence>
<dbReference type="InterPro" id="IPR013083">
    <property type="entry name" value="Znf_RING/FYVE/PHD"/>
</dbReference>
<dbReference type="Gene3D" id="3.30.40.10">
    <property type="entry name" value="Zinc/RING finger domain, C3HC4 (zinc finger)"/>
    <property type="match status" value="1"/>
</dbReference>
<proteinExistence type="predicted"/>
<evidence type="ECO:0000313" key="15">
    <source>
        <dbReference type="EMBL" id="CAJ1393559.1"/>
    </source>
</evidence>
<evidence type="ECO:0000256" key="12">
    <source>
        <dbReference type="PROSITE-ProRule" id="PRU00175"/>
    </source>
</evidence>
<dbReference type="Proteomes" id="UP001178507">
    <property type="component" value="Unassembled WGS sequence"/>
</dbReference>
<evidence type="ECO:0000256" key="10">
    <source>
        <dbReference type="ARBA" id="ARBA00022989"/>
    </source>
</evidence>
<dbReference type="PROSITE" id="PS50089">
    <property type="entry name" value="ZF_RING_2"/>
    <property type="match status" value="1"/>
</dbReference>
<dbReference type="CDD" id="cd16448">
    <property type="entry name" value="RING-H2"/>
    <property type="match status" value="1"/>
</dbReference>
<dbReference type="SUPFAM" id="SSF57850">
    <property type="entry name" value="RING/U-box"/>
    <property type="match status" value="1"/>
</dbReference>
<comment type="catalytic activity">
    <reaction evidence="1">
        <text>S-ubiquitinyl-[E2 ubiquitin-conjugating enzyme]-L-cysteine + [acceptor protein]-L-lysine = [E2 ubiquitin-conjugating enzyme]-L-cysteine + N(6)-ubiquitinyl-[acceptor protein]-L-lysine.</text>
        <dbReference type="EC" id="2.3.2.27"/>
    </reaction>
</comment>
<feature type="domain" description="RING-type" evidence="14">
    <location>
        <begin position="496"/>
        <end position="537"/>
    </location>
</feature>
<evidence type="ECO:0000256" key="11">
    <source>
        <dbReference type="ARBA" id="ARBA00023136"/>
    </source>
</evidence>
<dbReference type="PANTHER" id="PTHR45977:SF4">
    <property type="entry name" value="RING-TYPE DOMAIN-CONTAINING PROTEIN"/>
    <property type="match status" value="1"/>
</dbReference>